<dbReference type="Proteomes" id="UP000019140">
    <property type="component" value="Unassembled WGS sequence"/>
</dbReference>
<evidence type="ECO:0000313" key="1">
    <source>
        <dbReference type="EMBL" id="ETX04160.1"/>
    </source>
</evidence>
<comment type="caution">
    <text evidence="1">The sequence shown here is derived from an EMBL/GenBank/DDBJ whole genome shotgun (WGS) entry which is preliminary data.</text>
</comment>
<organism evidence="1 2">
    <name type="scientific">Candidatus Entotheonella gemina</name>
    <dbReference type="NCBI Taxonomy" id="1429439"/>
    <lineage>
        <taxon>Bacteria</taxon>
        <taxon>Pseudomonadati</taxon>
        <taxon>Nitrospinota/Tectimicrobiota group</taxon>
        <taxon>Candidatus Tectimicrobiota</taxon>
        <taxon>Candidatus Entotheonellia</taxon>
        <taxon>Candidatus Entotheonellales</taxon>
        <taxon>Candidatus Entotheonellaceae</taxon>
        <taxon>Candidatus Entotheonella</taxon>
    </lineage>
</organism>
<gene>
    <name evidence="1" type="ORF">ETSY2_30430</name>
</gene>
<dbReference type="AlphaFoldDB" id="W4M1T2"/>
<accession>W4M1T2</accession>
<proteinExistence type="predicted"/>
<dbReference type="HOGENOM" id="CLU_147459_0_0_7"/>
<name>W4M1T2_9BACT</name>
<dbReference type="Gene3D" id="1.20.120.330">
    <property type="entry name" value="Nucleotidyltransferases domain 2"/>
    <property type="match status" value="1"/>
</dbReference>
<evidence type="ECO:0008006" key="3">
    <source>
        <dbReference type="Google" id="ProtNLM"/>
    </source>
</evidence>
<sequence>MLLDMERTTAAVYLAGYSVECMFKALILSIVPEAEAEEILRMFRGARAHDYEWLIRLYVERGGPRMPPHVVPHIARVNSWSTDMRYAPGTIAAREAKAFMDSVTEIVTWADGRL</sequence>
<protein>
    <recommendedName>
        <fullName evidence="3">HEPN domain-containing protein</fullName>
    </recommendedName>
</protein>
<reference evidence="1 2" key="1">
    <citation type="journal article" date="2014" name="Nature">
        <title>An environmental bacterial taxon with a large and distinct metabolic repertoire.</title>
        <authorList>
            <person name="Wilson M.C."/>
            <person name="Mori T."/>
            <person name="Ruckert C."/>
            <person name="Uria A.R."/>
            <person name="Helf M.J."/>
            <person name="Takada K."/>
            <person name="Gernert C."/>
            <person name="Steffens U.A."/>
            <person name="Heycke N."/>
            <person name="Schmitt S."/>
            <person name="Rinke C."/>
            <person name="Helfrich E.J."/>
            <person name="Brachmann A.O."/>
            <person name="Gurgui C."/>
            <person name="Wakimoto T."/>
            <person name="Kracht M."/>
            <person name="Crusemann M."/>
            <person name="Hentschel U."/>
            <person name="Abe I."/>
            <person name="Matsunaga S."/>
            <person name="Kalinowski J."/>
            <person name="Takeyama H."/>
            <person name="Piel J."/>
        </authorList>
    </citation>
    <scope>NUCLEOTIDE SEQUENCE [LARGE SCALE GENOMIC DNA]</scope>
    <source>
        <strain evidence="2">TSY2</strain>
    </source>
</reference>
<keyword evidence="2" id="KW-1185">Reference proteome</keyword>
<dbReference type="EMBL" id="AZHX01001289">
    <property type="protein sequence ID" value="ETX04160.1"/>
    <property type="molecule type" value="Genomic_DNA"/>
</dbReference>
<evidence type="ECO:0000313" key="2">
    <source>
        <dbReference type="Proteomes" id="UP000019140"/>
    </source>
</evidence>